<reference evidence="2 3" key="1">
    <citation type="journal article" date="2014" name="Genome Biol. Evol.">
        <title>The secreted proteins of Achlya hypogyna and Thraustotheca clavata identify the ancestral oomycete secretome and reveal gene acquisitions by horizontal gene transfer.</title>
        <authorList>
            <person name="Misner I."/>
            <person name="Blouin N."/>
            <person name="Leonard G."/>
            <person name="Richards T.A."/>
            <person name="Lane C.E."/>
        </authorList>
    </citation>
    <scope>NUCLEOTIDE SEQUENCE [LARGE SCALE GENOMIC DNA]</scope>
    <source>
        <strain evidence="2 3">ATCC 48635</strain>
    </source>
</reference>
<feature type="compositionally biased region" description="Low complexity" evidence="1">
    <location>
        <begin position="192"/>
        <end position="210"/>
    </location>
</feature>
<feature type="region of interest" description="Disordered" evidence="1">
    <location>
        <begin position="172"/>
        <end position="210"/>
    </location>
</feature>
<gene>
    <name evidence="2" type="ORF">ACHHYP_04959</name>
</gene>
<feature type="compositionally biased region" description="Basic residues" evidence="1">
    <location>
        <begin position="60"/>
        <end position="69"/>
    </location>
</feature>
<protein>
    <submittedName>
        <fullName evidence="2">Uncharacterized protein</fullName>
    </submittedName>
</protein>
<evidence type="ECO:0000313" key="2">
    <source>
        <dbReference type="EMBL" id="OQR91123.1"/>
    </source>
</evidence>
<dbReference type="EMBL" id="JNBR01000555">
    <property type="protein sequence ID" value="OQR91123.1"/>
    <property type="molecule type" value="Genomic_DNA"/>
</dbReference>
<dbReference type="OrthoDB" id="78889at2759"/>
<feature type="region of interest" description="Disordered" evidence="1">
    <location>
        <begin position="129"/>
        <end position="157"/>
    </location>
</feature>
<name>A0A1V9YZM3_ACHHY</name>
<proteinExistence type="predicted"/>
<feature type="compositionally biased region" description="Low complexity" evidence="1">
    <location>
        <begin position="130"/>
        <end position="146"/>
    </location>
</feature>
<evidence type="ECO:0000313" key="3">
    <source>
        <dbReference type="Proteomes" id="UP000243579"/>
    </source>
</evidence>
<organism evidence="2 3">
    <name type="scientific">Achlya hypogyna</name>
    <name type="common">Oomycete</name>
    <name type="synonym">Protoachlya hypogyna</name>
    <dbReference type="NCBI Taxonomy" id="1202772"/>
    <lineage>
        <taxon>Eukaryota</taxon>
        <taxon>Sar</taxon>
        <taxon>Stramenopiles</taxon>
        <taxon>Oomycota</taxon>
        <taxon>Saprolegniomycetes</taxon>
        <taxon>Saprolegniales</taxon>
        <taxon>Achlyaceae</taxon>
        <taxon>Achlya</taxon>
    </lineage>
</organism>
<sequence length="210" mass="22393">MEDDAGDQVRVRKWRRELKPVGPGGHLEIMAWVPEVPLPTMALQQSRNQSVDPKGVSATTKKHGNSRKRAAADGQAARMTRSLRHNTTNGSELWGQLPSGSTRTVPRGGKEEKKLEIHMALEQGQHHYDSLPASSAAPSASSSKPTSPTPAPLDAPVVPVMVHNNSSEFLVGMIPFDGSADDDDDEGYRTLSPSSSPEVSASPSPAGSPM</sequence>
<comment type="caution">
    <text evidence="2">The sequence shown here is derived from an EMBL/GenBank/DDBJ whole genome shotgun (WGS) entry which is preliminary data.</text>
</comment>
<evidence type="ECO:0000256" key="1">
    <source>
        <dbReference type="SAM" id="MobiDB-lite"/>
    </source>
</evidence>
<dbReference type="AlphaFoldDB" id="A0A1V9YZM3"/>
<feature type="region of interest" description="Disordered" evidence="1">
    <location>
        <begin position="44"/>
        <end position="115"/>
    </location>
</feature>
<accession>A0A1V9YZM3</accession>
<dbReference type="Proteomes" id="UP000243579">
    <property type="component" value="Unassembled WGS sequence"/>
</dbReference>
<keyword evidence="3" id="KW-1185">Reference proteome</keyword>